<keyword evidence="1" id="KW-0732">Signal</keyword>
<keyword evidence="5" id="KW-1185">Reference proteome</keyword>
<evidence type="ECO:0000313" key="5">
    <source>
        <dbReference type="Proteomes" id="UP000231919"/>
    </source>
</evidence>
<name>A0ABX4NC75_9LEPT</name>
<dbReference type="InterPro" id="IPR011043">
    <property type="entry name" value="Gal_Oxase/kelch_b-propeller"/>
</dbReference>
<gene>
    <name evidence="4" type="ORF">CH378_04605</name>
</gene>
<dbReference type="EMBL" id="NPDP01000006">
    <property type="protein sequence ID" value="PJZ30926.1"/>
    <property type="molecule type" value="Genomic_DNA"/>
</dbReference>
<dbReference type="Pfam" id="PF14312">
    <property type="entry name" value="FG-GAP_2"/>
    <property type="match status" value="7"/>
</dbReference>
<dbReference type="SUPFAM" id="SSF50965">
    <property type="entry name" value="Galactose oxidase, central domain"/>
    <property type="match status" value="1"/>
</dbReference>
<accession>A0ABX4NC75</accession>
<dbReference type="InterPro" id="IPR028994">
    <property type="entry name" value="Integrin_alpha_N"/>
</dbReference>
<evidence type="ECO:0000256" key="2">
    <source>
        <dbReference type="ARBA" id="ARBA00022737"/>
    </source>
</evidence>
<evidence type="ECO:0000256" key="1">
    <source>
        <dbReference type="ARBA" id="ARBA00022729"/>
    </source>
</evidence>
<reference evidence="4 5" key="1">
    <citation type="submission" date="2017-07" db="EMBL/GenBank/DDBJ databases">
        <title>Leptospira spp. isolated from tropical soils.</title>
        <authorList>
            <person name="Thibeaux R."/>
            <person name="Iraola G."/>
            <person name="Ferres I."/>
            <person name="Bierque E."/>
            <person name="Girault D."/>
            <person name="Soupe-Gilbert M.-E."/>
            <person name="Picardeau M."/>
            <person name="Goarant C."/>
        </authorList>
    </citation>
    <scope>NUCLEOTIDE SEQUENCE [LARGE SCALE GENOMIC DNA]</scope>
    <source>
        <strain evidence="4 5">JW2-C-B1</strain>
    </source>
</reference>
<dbReference type="SMART" id="SM00191">
    <property type="entry name" value="Int_alpha"/>
    <property type="match status" value="6"/>
</dbReference>
<protein>
    <recommendedName>
        <fullName evidence="6">Integrin</fullName>
    </recommendedName>
</protein>
<dbReference type="Gene3D" id="2.130.10.130">
    <property type="entry name" value="Integrin alpha, N-terminal"/>
    <property type="match status" value="4"/>
</dbReference>
<keyword evidence="2" id="KW-0677">Repeat</keyword>
<organism evidence="4 5">
    <name type="scientific">Leptospira kmetyi</name>
    <dbReference type="NCBI Taxonomy" id="408139"/>
    <lineage>
        <taxon>Bacteria</taxon>
        <taxon>Pseudomonadati</taxon>
        <taxon>Spirochaetota</taxon>
        <taxon>Spirochaetia</taxon>
        <taxon>Leptospirales</taxon>
        <taxon>Leptospiraceae</taxon>
        <taxon>Leptospira</taxon>
    </lineage>
</organism>
<comment type="caution">
    <text evidence="4">The sequence shown here is derived from an EMBL/GenBank/DDBJ whole genome shotgun (WGS) entry which is preliminary data.</text>
</comment>
<sequence length="556" mass="58472">MFLLLLKIMDRRKKQNSSLARNRTGNGRIRIFVFCVLFSFFFQCEYKPRNDLNLLALVGSGLRVGSTSEGGIDSPTTVINPPTTPNSGGWLNEAYFKPSFVIGDSFYGNSVAVSGDTMVVGEYRENSNQIGLTNGPAPASSNISLFSSGAAFVYRKVAGIWVQEAYLKASNPNSNDNFGASVSISGDTIVVGAPSNGGSGSAFVFVRSGTTWTQEALLKASNFGSGDRFGSSVDIDGDVIVVGAEWEDSSQNALTNGTSASADNSKSDSGAAYVFRRNAGTWTQEAYLKTPNPDNNDYFGSSVSISGSTIVVGAYKEDSQAVTSNGASASADNSKSESGAAYVFRRTAGQWNQEAFLKSSDLTSNDQFGKSVSISADTIVIGAALEDGDRDSVINGSTASSSNLLGASGAAYVYERTGTTWAQTAYLKAKNVQTGDQFGTSVAIDGNFIVVGAINESSGLSTISFGPLTTWDERCFQSGAVYMFQKSAGLWGEYAYFKAPNVGSGDLFGSSVALDGTRVVVGAPQEASNQTTITNGTTANADNSMYRAGATYAFQR</sequence>
<evidence type="ECO:0008006" key="6">
    <source>
        <dbReference type="Google" id="ProtNLM"/>
    </source>
</evidence>
<evidence type="ECO:0000256" key="3">
    <source>
        <dbReference type="ARBA" id="ARBA00023180"/>
    </source>
</evidence>
<dbReference type="InterPro" id="IPR013517">
    <property type="entry name" value="FG-GAP"/>
</dbReference>
<dbReference type="InterPro" id="IPR013519">
    <property type="entry name" value="Int_alpha_beta-p"/>
</dbReference>
<dbReference type="PANTHER" id="PTHR36220">
    <property type="entry name" value="UNNAMED PRODUCT"/>
    <property type="match status" value="1"/>
</dbReference>
<dbReference type="Proteomes" id="UP000231919">
    <property type="component" value="Unassembled WGS sequence"/>
</dbReference>
<evidence type="ECO:0000313" key="4">
    <source>
        <dbReference type="EMBL" id="PJZ30926.1"/>
    </source>
</evidence>
<proteinExistence type="predicted"/>
<dbReference type="PANTHER" id="PTHR36220:SF1">
    <property type="entry name" value="GAMMA TUBULIN COMPLEX COMPONENT C-TERMINAL DOMAIN-CONTAINING PROTEIN"/>
    <property type="match status" value="1"/>
</dbReference>
<keyword evidence="3" id="KW-0325">Glycoprotein</keyword>